<feature type="region of interest" description="Disordered" evidence="6">
    <location>
        <begin position="1680"/>
        <end position="1722"/>
    </location>
</feature>
<keyword evidence="4" id="KW-0804">Transcription</keyword>
<evidence type="ECO:0000259" key="11">
    <source>
        <dbReference type="Pfam" id="PF16418"/>
    </source>
</evidence>
<feature type="domain" description="CCR4-NOT transcription complex subunit 1 HEAT repeat" evidence="11">
    <location>
        <begin position="500"/>
        <end position="651"/>
    </location>
</feature>
<feature type="region of interest" description="Disordered" evidence="6">
    <location>
        <begin position="1431"/>
        <end position="1458"/>
    </location>
</feature>
<evidence type="ECO:0000256" key="5">
    <source>
        <dbReference type="ARBA" id="ARBA00023242"/>
    </source>
</evidence>
<feature type="compositionally biased region" description="Low complexity" evidence="6">
    <location>
        <begin position="892"/>
        <end position="904"/>
    </location>
</feature>
<dbReference type="Pfam" id="PF04054">
    <property type="entry name" value="Not1"/>
    <property type="match status" value="1"/>
</dbReference>
<dbReference type="InterPro" id="IPR040398">
    <property type="entry name" value="Not1"/>
</dbReference>
<feature type="compositionally biased region" description="Low complexity" evidence="6">
    <location>
        <begin position="1156"/>
        <end position="1166"/>
    </location>
</feature>
<gene>
    <name evidence="12" type="ORF">PPYR1160_LOCUS8336</name>
</gene>
<comment type="subcellular location">
    <subcellularLocation>
        <location evidence="1">Nucleus</location>
    </subcellularLocation>
</comment>
<keyword evidence="2" id="KW-0678">Repressor</keyword>
<evidence type="ECO:0000313" key="12">
    <source>
        <dbReference type="EMBL" id="CAD8258835.1"/>
    </source>
</evidence>
<feature type="domain" description="CCR4-NOT transcription complex subunit 1" evidence="8">
    <location>
        <begin position="1239"/>
        <end position="1380"/>
    </location>
</feature>
<dbReference type="CDD" id="cd20710">
    <property type="entry name" value="NOT1_connector"/>
    <property type="match status" value="1"/>
</dbReference>
<evidence type="ECO:0000259" key="10">
    <source>
        <dbReference type="Pfam" id="PF16417"/>
    </source>
</evidence>
<dbReference type="GO" id="GO:0000288">
    <property type="term" value="P:nuclear-transcribed mRNA catabolic process, deadenylation-dependent decay"/>
    <property type="evidence" value="ECO:0007669"/>
    <property type="project" value="TreeGrafter"/>
</dbReference>
<dbReference type="GO" id="GO:0017148">
    <property type="term" value="P:negative regulation of translation"/>
    <property type="evidence" value="ECO:0007669"/>
    <property type="project" value="InterPro"/>
</dbReference>
<evidence type="ECO:0000259" key="8">
    <source>
        <dbReference type="Pfam" id="PF12842"/>
    </source>
</evidence>
<evidence type="ECO:0000256" key="6">
    <source>
        <dbReference type="SAM" id="MobiDB-lite"/>
    </source>
</evidence>
<evidence type="ECO:0000256" key="3">
    <source>
        <dbReference type="ARBA" id="ARBA00023015"/>
    </source>
</evidence>
<dbReference type="InterPro" id="IPR032193">
    <property type="entry name" value="CNOT1_TTP_bind"/>
</dbReference>
<feature type="region of interest" description="Disordered" evidence="6">
    <location>
        <begin position="869"/>
        <end position="905"/>
    </location>
</feature>
<feature type="region of interest" description="Disordered" evidence="6">
    <location>
        <begin position="1138"/>
        <end position="1209"/>
    </location>
</feature>
<evidence type="ECO:0000259" key="7">
    <source>
        <dbReference type="Pfam" id="PF04054"/>
    </source>
</evidence>
<reference evidence="12" key="1">
    <citation type="submission" date="2021-01" db="EMBL/GenBank/DDBJ databases">
        <authorList>
            <person name="Corre E."/>
            <person name="Pelletier E."/>
            <person name="Niang G."/>
            <person name="Scheremetjew M."/>
            <person name="Finn R."/>
            <person name="Kale V."/>
            <person name="Holt S."/>
            <person name="Cochrane G."/>
            <person name="Meng A."/>
            <person name="Brown T."/>
            <person name="Cohen L."/>
        </authorList>
    </citation>
    <scope>NUCLEOTIDE SEQUENCE</scope>
    <source>
        <strain evidence="12">CCMP2078</strain>
    </source>
</reference>
<feature type="domain" description="CCR4-NOT transcription complex subunit 1 CAF1-binding" evidence="9">
    <location>
        <begin position="927"/>
        <end position="1141"/>
    </location>
</feature>
<dbReference type="InterPro" id="IPR032194">
    <property type="entry name" value="CNOT1_HEAT"/>
</dbReference>
<feature type="domain" description="CCR4-Not complex component Not1 C-terminal" evidence="7">
    <location>
        <begin position="1884"/>
        <end position="2240"/>
    </location>
</feature>
<protein>
    <recommendedName>
        <fullName evidence="13">CCR4-NOT transcription complex subunit 1</fullName>
    </recommendedName>
</protein>
<dbReference type="GO" id="GO:0005634">
    <property type="term" value="C:nucleus"/>
    <property type="evidence" value="ECO:0007669"/>
    <property type="project" value="UniProtKB-SubCell"/>
</dbReference>
<dbReference type="SUPFAM" id="SSF48371">
    <property type="entry name" value="ARM repeat"/>
    <property type="match status" value="1"/>
</dbReference>
<dbReference type="EMBL" id="HBEA01010880">
    <property type="protein sequence ID" value="CAD8258835.1"/>
    <property type="molecule type" value="Transcribed_RNA"/>
</dbReference>
<name>A0A7R9U950_9STRA</name>
<dbReference type="Gene3D" id="1.25.40.840">
    <property type="entry name" value="CCR4-NOT transcription complex subunit 1 TTP binding domain"/>
    <property type="match status" value="1"/>
</dbReference>
<dbReference type="GO" id="GO:0000932">
    <property type="term" value="C:P-body"/>
    <property type="evidence" value="ECO:0007669"/>
    <property type="project" value="TreeGrafter"/>
</dbReference>
<evidence type="ECO:0000256" key="4">
    <source>
        <dbReference type="ARBA" id="ARBA00023163"/>
    </source>
</evidence>
<dbReference type="Gene3D" id="1.25.40.790">
    <property type="match status" value="1"/>
</dbReference>
<proteinExistence type="predicted"/>
<keyword evidence="3" id="KW-0805">Transcription regulation</keyword>
<dbReference type="Pfam" id="PF16417">
    <property type="entry name" value="CNOT1_TTP_bind"/>
    <property type="match status" value="1"/>
</dbReference>
<evidence type="ECO:0000256" key="2">
    <source>
        <dbReference type="ARBA" id="ARBA00022491"/>
    </source>
</evidence>
<evidence type="ECO:0000259" key="9">
    <source>
        <dbReference type="Pfam" id="PF16415"/>
    </source>
</evidence>
<feature type="region of interest" description="Disordered" evidence="6">
    <location>
        <begin position="2247"/>
        <end position="2286"/>
    </location>
</feature>
<keyword evidence="5" id="KW-0539">Nucleus</keyword>
<dbReference type="InterPro" id="IPR007196">
    <property type="entry name" value="CCR4-Not_Not1_C"/>
</dbReference>
<accession>A0A7R9U950</accession>
<dbReference type="GO" id="GO:0030015">
    <property type="term" value="C:CCR4-NOT core complex"/>
    <property type="evidence" value="ECO:0007669"/>
    <property type="project" value="InterPro"/>
</dbReference>
<evidence type="ECO:0000256" key="1">
    <source>
        <dbReference type="ARBA" id="ARBA00004123"/>
    </source>
</evidence>
<dbReference type="GO" id="GO:0060090">
    <property type="term" value="F:molecular adaptor activity"/>
    <property type="evidence" value="ECO:0007669"/>
    <property type="project" value="TreeGrafter"/>
</dbReference>
<dbReference type="Pfam" id="PF16415">
    <property type="entry name" value="CNOT1_CAF1_bind"/>
    <property type="match status" value="1"/>
</dbReference>
<organism evidence="12">
    <name type="scientific">Pinguiococcus pyrenoidosus</name>
    <dbReference type="NCBI Taxonomy" id="172671"/>
    <lineage>
        <taxon>Eukaryota</taxon>
        <taxon>Sar</taxon>
        <taxon>Stramenopiles</taxon>
        <taxon>Ochrophyta</taxon>
        <taxon>Pinguiophyceae</taxon>
        <taxon>Pinguiochrysidales</taxon>
        <taxon>Pinguiochrysidaceae</taxon>
        <taxon>Pinguiococcus</taxon>
    </lineage>
</organism>
<evidence type="ECO:0008006" key="13">
    <source>
        <dbReference type="Google" id="ProtNLM"/>
    </source>
</evidence>
<dbReference type="InterPro" id="IPR038535">
    <property type="entry name" value="CNOT1_TTP_bind_sf"/>
</dbReference>
<sequence length="2286" mass="249913">MFGAAVVRQVKRIVAALDQSAFKSSASELGDLVGLYGSNAQAFVIACLLDAVNFEEAVSEAVQLHLTLLGHELGRALSKSNFVDVVLEAFGYLEKLRANGEERSSAVSEDYITRLATALRLPIAQKVALACALSYHRDSITSVGAQTVLQSALREHLDALSASNGEDGVTLGAEPGLPEPIFYAALALVRPDSLASARRGAARLSFDPALVEALQRAYGRMQDKFLSVMQVEGDALAAVDATTGDIEAAISALADTLKSSLPLADILRDVGYSVTSSTPVLQEVISRVSGLGVSINAGDAARLMAMFSGANGVTEGELSSAMLNALTQGAVAEADVAGAESWNLDVVANFLVGLKLDWIAVARGLDFAEFSVPDYRSFEVLLRLYRKCAGTQLPVQVLLADWTNPVGQLGLLRHAALAPPELYTFAEIVDLSPADGMRARTASPNGAWLCQRFFDKLLALADTDLNPLVQTVFAPPLKFCPDLLLLGLARVERRWSLLRKELLDRLAPLVFRAGGSSHFPAVVRALWAADQSLVLDCIGRTYRATLQEPKKALPHVIHLARLLKVDPELQAAALNATGPHIEWSLALAAVQRDKGELDMAKWLSERVNADREAFLAFLLDFCQRQLPHVAPQSSAERGPLSLESLDVALKVAQASEVLRQTPMLRKQLRLIAEEASKRFPRVMQLQGEKVEEEASVHYKKMYNGEIKVADTVRLMQRLKDSSNQHDKDVFACMVQNIFGEYKYFHKYPEKELRITAALFGQMIQHNLVTNMTLGMALRYVLEALRKQPTNDMNSAASKMFLFGLISLEQFQPRLAEWPQYCSHVVAIPHLKTEYPQLVEFVQQAIGQTRQADGPSGSAAPLGIQLDSPSLGPSSHLAGNPAASSSLPEAAVSSAARTSPSLTAPAPAPEFDISKIMPRVKPIATAVPPAEGLIDRFHFIVNNLAASNIEQKLLDMRGLLEEEHVLWLADYLVSKRIAHQLNFHGLYLDFIDRLQRPSLLPAITQVVYFRVSVHLSSDTITSSTSERSILKHLGAWLGMTTLARNRPILARNLDLKELLLQGYECGKLIAIAPFVAKVLEGAVRSAAFRPPNPWTMAILSTLKDLHVLDNLKMNIKFEVELLCNKLDIKVDQVPVKSSLAGRRPPVLPNQDFNLPRGSSASGGQAAGVTPPMLGAGTPQFGSPNLVPSEPGASLGGNSMPNAGNDESAGHLDRAGAKTVIPNLAAYVKISPALPLFQSHPQLQSLVHIGIDRAIREVIHPAVERSVTIATITAKELVIKDFASSGDDVSMRKAAHMMVSTLAGSLAMFTCRRTLEACMETHLKSLLAEYLDAETGPNTIGSICSDNLELGAALIEKAAKERARKEIDQALLPAIHARRKHREASKAEPFYDLQVLNAHRRYPASLPEALVFTPKKTDLRVYDAFTRLPKADREASGGSLADASPLSGPAETEPEVAGNEINPRQAVELFRRLLAKLDGLARALVRSAGGREISLEALQNHETGSELREVLAGLRSLIAQLPAASREDVAVRLGQQLFKRMYEGPSELLSLECLTRALDAMRQACPRLRTELANWIGLVNPISDRDKILHKTNLILLVRHRLVTAAELDACLSKNLNSSQTASWVDLVLQIMRQCIVEKNAVLQEFPQLLDVLMHCVRNMQQNLREQVLKILKDLQHLSQRTREQEGAAAAGNSEGSSAPSAPTSSDNPPAAAPPVTHAGLTTPENIEIREKVTPFLQNWLRLCSDGVLSEKLNEQFVQLLHKEGHISSDAALSAFLLTSGELVVEACLKTSSPGTSPAVTSLNSKGAGSLIYQFIDAYTRLLTAIITYGYQDSSVSPANRRMQMLTRVLGVVVRLTATEHEAFRNGYASGFDQRPYYRIFHSLLVDMNQPNPVLDSRSLAVLNAFASAFHQLRPAAAPGFAFAWLELVSSRHFMPEVLGHADREKGWNLMHVLMIDLFTMLDGFLSQGELTDAMRAMYKGTLRTLLVLLHDFPQFLIDYHLSFCDVIPSSCIQMRNLILSAYPRDTHLPDPLKPNLKVDRLPEISQPPRIMSNFRQALSQAAGGLLKQNLDQYLMGRAPSDFLQTLLSMLRQGGDASEYDVPLINSLVVYVGVHAIGLLQERANQAQTSAHVHLFLYLVTNLDAAGRYYVLNAIANQLRYPNSHTHYFSCVMLQLFGSAPSDTVKEQITRVLLERLIVHRPHPWGLLITFIELIKNRRYAFWTHSFTCCAPEIERVFESVARGCMSQPNDAASSSGGSGSEDGIGLQIDSGFVLGGKESSDGVFGPQ</sequence>
<dbReference type="PANTHER" id="PTHR13162:SF8">
    <property type="entry name" value="CCR4-NOT TRANSCRIPTION COMPLEX SUBUNIT 1"/>
    <property type="match status" value="1"/>
</dbReference>
<dbReference type="InterPro" id="IPR032191">
    <property type="entry name" value="CNOT1_CAF1_bind"/>
</dbReference>
<feature type="domain" description="CCR4-NOT transcription complex subunit 1 TTP binding" evidence="10">
    <location>
        <begin position="664"/>
        <end position="851"/>
    </location>
</feature>
<dbReference type="Gene3D" id="1.25.40.800">
    <property type="match status" value="1"/>
</dbReference>
<dbReference type="Gene3D" id="1.25.40.180">
    <property type="match status" value="1"/>
</dbReference>
<feature type="compositionally biased region" description="Low complexity" evidence="6">
    <location>
        <begin position="1685"/>
        <end position="1701"/>
    </location>
</feature>
<dbReference type="Pfam" id="PF16418">
    <property type="entry name" value="CNOT1_HEAT"/>
    <property type="match status" value="1"/>
</dbReference>
<dbReference type="Pfam" id="PF12842">
    <property type="entry name" value="DUF3819"/>
    <property type="match status" value="1"/>
</dbReference>
<dbReference type="InterPro" id="IPR024557">
    <property type="entry name" value="CNOT1_dom_4"/>
</dbReference>
<dbReference type="InterPro" id="IPR016024">
    <property type="entry name" value="ARM-type_fold"/>
</dbReference>
<dbReference type="PANTHER" id="PTHR13162">
    <property type="entry name" value="CCR4-NOT TRANSCRIPTION COMPLEX"/>
    <property type="match status" value="1"/>
</dbReference>